<feature type="region of interest" description="Disordered" evidence="1">
    <location>
        <begin position="21"/>
        <end position="67"/>
    </location>
</feature>
<accession>A0AAW0HXF3</accession>
<evidence type="ECO:0000313" key="2">
    <source>
        <dbReference type="EMBL" id="KAK7806701.1"/>
    </source>
</evidence>
<dbReference type="EMBL" id="JBBHLL010000293">
    <property type="protein sequence ID" value="KAK7806701.1"/>
    <property type="molecule type" value="Genomic_DNA"/>
</dbReference>
<reference evidence="2 3" key="1">
    <citation type="journal article" date="2023" name="bioRxiv">
        <title>Conserved and derived expression patterns and positive selection on dental genes reveal complex evolutionary context of ever-growing rodent molars.</title>
        <authorList>
            <person name="Calamari Z.T."/>
            <person name="Song A."/>
            <person name="Cohen E."/>
            <person name="Akter M."/>
            <person name="Roy R.D."/>
            <person name="Hallikas O."/>
            <person name="Christensen M.M."/>
            <person name="Li P."/>
            <person name="Marangoni P."/>
            <person name="Jernvall J."/>
            <person name="Klein O.D."/>
        </authorList>
    </citation>
    <scope>NUCLEOTIDE SEQUENCE [LARGE SCALE GENOMIC DNA]</scope>
    <source>
        <strain evidence="2">V071</strain>
    </source>
</reference>
<organism evidence="2 3">
    <name type="scientific">Myodes glareolus</name>
    <name type="common">Bank vole</name>
    <name type="synonym">Clethrionomys glareolus</name>
    <dbReference type="NCBI Taxonomy" id="447135"/>
    <lineage>
        <taxon>Eukaryota</taxon>
        <taxon>Metazoa</taxon>
        <taxon>Chordata</taxon>
        <taxon>Craniata</taxon>
        <taxon>Vertebrata</taxon>
        <taxon>Euteleostomi</taxon>
        <taxon>Mammalia</taxon>
        <taxon>Eutheria</taxon>
        <taxon>Euarchontoglires</taxon>
        <taxon>Glires</taxon>
        <taxon>Rodentia</taxon>
        <taxon>Myomorpha</taxon>
        <taxon>Muroidea</taxon>
        <taxon>Cricetidae</taxon>
        <taxon>Arvicolinae</taxon>
        <taxon>Myodes</taxon>
    </lineage>
</organism>
<name>A0AAW0HXF3_MYOGA</name>
<proteinExistence type="predicted"/>
<dbReference type="AlphaFoldDB" id="A0AAW0HXF3"/>
<dbReference type="Proteomes" id="UP001488838">
    <property type="component" value="Unassembled WGS sequence"/>
</dbReference>
<keyword evidence="3" id="KW-1185">Reference proteome</keyword>
<comment type="caution">
    <text evidence="2">The sequence shown here is derived from an EMBL/GenBank/DDBJ whole genome shotgun (WGS) entry which is preliminary data.</text>
</comment>
<evidence type="ECO:0000313" key="3">
    <source>
        <dbReference type="Proteomes" id="UP001488838"/>
    </source>
</evidence>
<gene>
    <name evidence="2" type="ORF">U0070_005362</name>
</gene>
<sequence length="67" mass="6937">MPRCAALPCPGVQRSLAQEVREERLADSTPGHFGSQPAPLPTMVHSVMSSTLAESHSGNGGAVHSTV</sequence>
<feature type="compositionally biased region" description="Polar residues" evidence="1">
    <location>
        <begin position="47"/>
        <end position="57"/>
    </location>
</feature>
<protein>
    <submittedName>
        <fullName evidence="2">Uncharacterized protein</fullName>
    </submittedName>
</protein>
<evidence type="ECO:0000256" key="1">
    <source>
        <dbReference type="SAM" id="MobiDB-lite"/>
    </source>
</evidence>